<gene>
    <name evidence="3" type="ORF">AF331_11940</name>
</gene>
<accession>A0A0M0G4G5</accession>
<evidence type="ECO:0008006" key="5">
    <source>
        <dbReference type="Google" id="ProtNLM"/>
    </source>
</evidence>
<feature type="compositionally biased region" description="Basic and acidic residues" evidence="1">
    <location>
        <begin position="27"/>
        <end position="52"/>
    </location>
</feature>
<comment type="caution">
    <text evidence="3">The sequence shown here is derived from an EMBL/GenBank/DDBJ whole genome shotgun (WGS) entry which is preliminary data.</text>
</comment>
<dbReference type="Proteomes" id="UP000037405">
    <property type="component" value="Unassembled WGS sequence"/>
</dbReference>
<dbReference type="PROSITE" id="PS51257">
    <property type="entry name" value="PROKAR_LIPOPROTEIN"/>
    <property type="match status" value="1"/>
</dbReference>
<evidence type="ECO:0000313" key="4">
    <source>
        <dbReference type="Proteomes" id="UP000037405"/>
    </source>
</evidence>
<reference evidence="4" key="1">
    <citation type="submission" date="2015-07" db="EMBL/GenBank/DDBJ databases">
        <title>Fjat-14235 jcm11544.</title>
        <authorList>
            <person name="Liu B."/>
            <person name="Wang J."/>
            <person name="Zhu Y."/>
            <person name="Liu G."/>
            <person name="Chen Q."/>
            <person name="Chen Z."/>
            <person name="Lan J."/>
            <person name="Che J."/>
            <person name="Ge C."/>
            <person name="Shi H."/>
            <person name="Pan Z."/>
            <person name="Liu X."/>
        </authorList>
    </citation>
    <scope>NUCLEOTIDE SEQUENCE [LARGE SCALE GENOMIC DNA]</scope>
    <source>
        <strain evidence="4">JCM 11544</strain>
    </source>
</reference>
<dbReference type="PATRIC" id="fig|189381.12.peg.2411"/>
<evidence type="ECO:0000256" key="1">
    <source>
        <dbReference type="SAM" id="MobiDB-lite"/>
    </source>
</evidence>
<feature type="region of interest" description="Disordered" evidence="1">
    <location>
        <begin position="27"/>
        <end position="79"/>
    </location>
</feature>
<feature type="signal peptide" evidence="2">
    <location>
        <begin position="1"/>
        <end position="27"/>
    </location>
</feature>
<dbReference type="AlphaFoldDB" id="A0A0M0G4G5"/>
<keyword evidence="4" id="KW-1185">Reference proteome</keyword>
<organism evidence="3 4">
    <name type="scientific">Rossellomorea marisflavi</name>
    <dbReference type="NCBI Taxonomy" id="189381"/>
    <lineage>
        <taxon>Bacteria</taxon>
        <taxon>Bacillati</taxon>
        <taxon>Bacillota</taxon>
        <taxon>Bacilli</taxon>
        <taxon>Bacillales</taxon>
        <taxon>Bacillaceae</taxon>
        <taxon>Rossellomorea</taxon>
    </lineage>
</organism>
<name>A0A0M0G4G5_9BACI</name>
<protein>
    <recommendedName>
        <fullName evidence="5">Lipoprotein</fullName>
    </recommendedName>
</protein>
<dbReference type="EMBL" id="LGUE01000004">
    <property type="protein sequence ID" value="KON84730.1"/>
    <property type="molecule type" value="Genomic_DNA"/>
</dbReference>
<evidence type="ECO:0000313" key="3">
    <source>
        <dbReference type="EMBL" id="KON84730.1"/>
    </source>
</evidence>
<keyword evidence="2" id="KW-0732">Signal</keyword>
<feature type="chain" id="PRO_5005599239" description="Lipoprotein" evidence="2">
    <location>
        <begin position="28"/>
        <end position="218"/>
    </location>
</feature>
<dbReference type="STRING" id="189381.GCA_900166615_01507"/>
<feature type="compositionally biased region" description="Basic and acidic residues" evidence="1">
    <location>
        <begin position="69"/>
        <end position="79"/>
    </location>
</feature>
<sequence>MVNHAMKKFLLPVLFLLLLCGCGGMEAEKTESQPKEPDDASSEKETAPKEQEDVVEAPAASPEGNDSMNKGEKGEESEGKAQFMQFIAVSVPAIGQQEMAIRQKVQAGVDLYEMNGDKEAAREALDEGISEYGSLVKQAESLPAESDELKPVKEELVNGFKLYRDTLDLIRKTIDDPSLSTKVEEKTLEYGESVERYRTLVDDISKGYGIDYELAPPS</sequence>
<evidence type="ECO:0000256" key="2">
    <source>
        <dbReference type="SAM" id="SignalP"/>
    </source>
</evidence>
<proteinExistence type="predicted"/>